<protein>
    <submittedName>
        <fullName evidence="3">Bestrophin homolog</fullName>
    </submittedName>
</protein>
<organism evidence="3">
    <name type="scientific">Gongylonema pulchrum</name>
    <dbReference type="NCBI Taxonomy" id="637853"/>
    <lineage>
        <taxon>Eukaryota</taxon>
        <taxon>Metazoa</taxon>
        <taxon>Ecdysozoa</taxon>
        <taxon>Nematoda</taxon>
        <taxon>Chromadorea</taxon>
        <taxon>Rhabditida</taxon>
        <taxon>Spirurina</taxon>
        <taxon>Spiruromorpha</taxon>
        <taxon>Spiruroidea</taxon>
        <taxon>Gongylonematidae</taxon>
        <taxon>Gongylonema</taxon>
    </lineage>
</organism>
<dbReference type="WBParaSite" id="GPUH_0002514701-mRNA-1">
    <property type="protein sequence ID" value="GPUH_0002514701-mRNA-1"/>
    <property type="gene ID" value="GPUH_0002514701"/>
</dbReference>
<reference evidence="1 2" key="2">
    <citation type="submission" date="2018-11" db="EMBL/GenBank/DDBJ databases">
        <authorList>
            <consortium name="Pathogen Informatics"/>
        </authorList>
    </citation>
    <scope>NUCLEOTIDE SEQUENCE [LARGE SCALE GENOMIC DNA]</scope>
</reference>
<dbReference type="Proteomes" id="UP000271098">
    <property type="component" value="Unassembled WGS sequence"/>
</dbReference>
<name>A0A183EVX6_9BILA</name>
<keyword evidence="2" id="KW-1185">Reference proteome</keyword>
<gene>
    <name evidence="1" type="ORF">GPUH_LOCUS25119</name>
</gene>
<evidence type="ECO:0000313" key="3">
    <source>
        <dbReference type="WBParaSite" id="GPUH_0002514701-mRNA-1"/>
    </source>
</evidence>
<reference evidence="3" key="1">
    <citation type="submission" date="2016-06" db="UniProtKB">
        <authorList>
            <consortium name="WormBaseParasite"/>
        </authorList>
    </citation>
    <scope>IDENTIFICATION</scope>
</reference>
<sequence length="106" mass="12300">MEKMQLFLVSMDDEESRTLFMQRMLALIVLKVMSKRRILPPSAFRDTVIDGVECPMLSYKVDVCEALDFSITGANHALAKHYPNRWKHEEENRAIPLGLLQYSWQG</sequence>
<dbReference type="OrthoDB" id="5818107at2759"/>
<dbReference type="EMBL" id="UYRT01103783">
    <property type="protein sequence ID" value="VDN43776.1"/>
    <property type="molecule type" value="Genomic_DNA"/>
</dbReference>
<dbReference type="InterPro" id="IPR036570">
    <property type="entry name" value="HORMA_dom_sf"/>
</dbReference>
<accession>A0A183EVX6</accession>
<dbReference type="Gene3D" id="3.30.900.10">
    <property type="entry name" value="HORMA domain"/>
    <property type="match status" value="1"/>
</dbReference>
<evidence type="ECO:0000313" key="2">
    <source>
        <dbReference type="Proteomes" id="UP000271098"/>
    </source>
</evidence>
<evidence type="ECO:0000313" key="1">
    <source>
        <dbReference type="EMBL" id="VDN43776.1"/>
    </source>
</evidence>
<proteinExistence type="predicted"/>
<dbReference type="AlphaFoldDB" id="A0A183EVX6"/>